<dbReference type="Proteomes" id="UP001214854">
    <property type="component" value="Unassembled WGS sequence"/>
</dbReference>
<proteinExistence type="predicted"/>
<evidence type="ECO:0000313" key="3">
    <source>
        <dbReference type="Proteomes" id="UP001214854"/>
    </source>
</evidence>
<feature type="domain" description="Glycosyltransferase 2-like" evidence="1">
    <location>
        <begin position="606"/>
        <end position="724"/>
    </location>
</feature>
<dbReference type="Pfam" id="PF14307">
    <property type="entry name" value="Glyco_tran_WbsX"/>
    <property type="match status" value="1"/>
</dbReference>
<protein>
    <submittedName>
        <fullName evidence="2">Glycoside hydrolase family 99-like domain-containing protein</fullName>
    </submittedName>
</protein>
<name>A0ABT5HS23_9CAUL</name>
<dbReference type="CDD" id="cd11579">
    <property type="entry name" value="Glyco_tran_WbsX"/>
    <property type="match status" value="1"/>
</dbReference>
<organism evidence="2 3">
    <name type="scientific">Asticcacaulis aquaticus</name>
    <dbReference type="NCBI Taxonomy" id="2984212"/>
    <lineage>
        <taxon>Bacteria</taxon>
        <taxon>Pseudomonadati</taxon>
        <taxon>Pseudomonadota</taxon>
        <taxon>Alphaproteobacteria</taxon>
        <taxon>Caulobacterales</taxon>
        <taxon>Caulobacteraceae</taxon>
        <taxon>Asticcacaulis</taxon>
    </lineage>
</organism>
<dbReference type="SUPFAM" id="SSF53448">
    <property type="entry name" value="Nucleotide-diphospho-sugar transferases"/>
    <property type="match status" value="1"/>
</dbReference>
<dbReference type="EMBL" id="JAQQKX010000004">
    <property type="protein sequence ID" value="MDC7682863.1"/>
    <property type="molecule type" value="Genomic_DNA"/>
</dbReference>
<dbReference type="Gene3D" id="3.90.550.10">
    <property type="entry name" value="Spore Coat Polysaccharide Biosynthesis Protein SpsA, Chain A"/>
    <property type="match status" value="1"/>
</dbReference>
<keyword evidence="3" id="KW-1185">Reference proteome</keyword>
<dbReference type="InterPro" id="IPR032719">
    <property type="entry name" value="WbsX"/>
</dbReference>
<dbReference type="InterPro" id="IPR029044">
    <property type="entry name" value="Nucleotide-diphossugar_trans"/>
</dbReference>
<dbReference type="InterPro" id="IPR001173">
    <property type="entry name" value="Glyco_trans_2-like"/>
</dbReference>
<dbReference type="PANTHER" id="PTHR41244:SF1">
    <property type="entry name" value="GLYCOSYLTRANSFERASE"/>
    <property type="match status" value="1"/>
</dbReference>
<dbReference type="PANTHER" id="PTHR41244">
    <property type="entry name" value="RHAMNAN SYNTHESIS F"/>
    <property type="match status" value="1"/>
</dbReference>
<dbReference type="Pfam" id="PF00535">
    <property type="entry name" value="Glycos_transf_2"/>
    <property type="match status" value="1"/>
</dbReference>
<evidence type="ECO:0000259" key="1">
    <source>
        <dbReference type="Pfam" id="PF00535"/>
    </source>
</evidence>
<dbReference type="CDD" id="cd04186">
    <property type="entry name" value="GT_2_like_c"/>
    <property type="match status" value="1"/>
</dbReference>
<sequence>MRNDFSHIFLSKIRKIKASALFMNQGAITNYFDLAFYNSQLETPFPTVRQAYEHYSETGWRLLLDPSEAFCTADYLRMYEDVAATNVNPLLHYIAYGKSEGRLPLAPIEPRQMNETSDAAPSPNQLIDETDLDMESVDIIISFIDLDFYNSQLDQKFSSVNEAASHYLKFGADSNLDPSREFSTELYLDVNSDVAKEKMNPLLHYISYGKSEGRVAFTSTKTFNPDVTVITDLYIVKIYLDVNFYNKQLSGAHLTQDDAAAHYLSQGWKEGLDPSPTFSTSGYLGLYADVLEAGMNPVLHFYMYGRSEGRQMLPSAVSFGTEPELSTDLFRLAGKFDVEFYNRQLGKTLDIDEAIEHYLNRGWRDLLDPSENFSTSIYLDLHPDVRESGMNPLVHYIDYGISEGRATGSSKTMAFNKMPDSQSDVTTTDAAAAIPSWEVELILDHIDAEFYGAQLNDANLSNEMAARHYLAIGWADGLDPNQEFCTDDYLYMYPDIAATGVNPFLHYTANGKSEGRKPKSTIPTKRREKPQEILDYIKSKGTNGKSEWMDYGYTKEKAGYTLEDRKPDPESIEFTVNFSGINPVEALETLDLSKCATRTTSRVDISIIIPTINESLALVECLASIGKASTEQLVIEIIVVDNASTDALYEKIKSHPHLQYIRFDENVGFGNACNAGAEAARGHYVFFLNNDAQISPGCLESLVRAKEATLAGIVGPKILSFDGTLQEAGCFLNMDGTGSLIGYGYNPSVPRFNYTRKVEHVSGAAILLERSLFLELQGFDPIYAPAYCEDADLSLKVRAAGYDIVYEPNAVVAHHLSKTSDALGDKARSKRQRISKNRQTFVSRWSKSLAKNDLRTIAFYLPQYHTTPENNLWWGNGFTEWTNSTRARPNFEGHLQPRSPADLGYYDLRVAEVMEQQANLAKRYGLSGFCYYYYSFDGKRMLETPIENMLQTGRPDFPFCLCWANENWTKRWDGHGKDVLLKQSYSEESTVIIAKDLMRYCRSKNYITIDGKPLILIYRVKELPNPIKTIATWRSVARSEGIGEVIIASVESFELSSTPEDPKIYGCDISVEFPPHDMVQSPPLDVTRINPDWTGTVHDYRELVANYMTRVEPSFKRIRSVLVGWDNTPRYAERSMILEKATPGAFQAWLEWSLKRTLEQNYGDERIVFINAWNEWCEGSYLEPDQYNGHGHLQALKNAISNVEAGGYNFV</sequence>
<reference evidence="2 3" key="1">
    <citation type="submission" date="2023-01" db="EMBL/GenBank/DDBJ databases">
        <title>Novel species of the genus Asticcacaulis isolated from rivers.</title>
        <authorList>
            <person name="Lu H."/>
        </authorList>
    </citation>
    <scope>NUCLEOTIDE SEQUENCE [LARGE SCALE GENOMIC DNA]</scope>
    <source>
        <strain evidence="2 3">BYS171W</strain>
    </source>
</reference>
<accession>A0ABT5HS23</accession>
<comment type="caution">
    <text evidence="2">The sequence shown here is derived from an EMBL/GenBank/DDBJ whole genome shotgun (WGS) entry which is preliminary data.</text>
</comment>
<gene>
    <name evidence="2" type="ORF">PQU92_06220</name>
</gene>
<dbReference type="Gene3D" id="3.20.20.80">
    <property type="entry name" value="Glycosidases"/>
    <property type="match status" value="1"/>
</dbReference>
<evidence type="ECO:0000313" key="2">
    <source>
        <dbReference type="EMBL" id="MDC7682863.1"/>
    </source>
</evidence>
<dbReference type="RefSeq" id="WP_272747350.1">
    <property type="nucleotide sequence ID" value="NZ_JAQQKX010000004.1"/>
</dbReference>